<name>A0A1B6HBC3_9HEMI</name>
<proteinExistence type="predicted"/>
<sequence>MAQLVIILKDFIMQKRLNTELLVLSLDIMLHCLDLLHENHSGPNLFCPEFNLYCHDILDSNMTPVPVLQLLLPIVCGILSFEKTVDMELVEKVAALINKISDPRFDYDQDRRVYAAKSMLFLTKILKSEQPIENQCASLIWKACVHFLQDEVTDVRYEASRFVTYFKSNQRDQVWSPYVSLEMVFSSSFMTALMPHKQALACLLDQMHYDSNSKHFVNGITNPFDHGVNSIYEEKAVVAHLASCSIIEIEKKPVIT</sequence>
<accession>A0A1B6HBC3</accession>
<dbReference type="EMBL" id="GECU01035723">
    <property type="protein sequence ID" value="JAS71983.1"/>
    <property type="molecule type" value="Transcribed_RNA"/>
</dbReference>
<gene>
    <name evidence="1" type="ORF">g.50862</name>
</gene>
<organism evidence="1">
    <name type="scientific">Homalodisca liturata</name>
    <dbReference type="NCBI Taxonomy" id="320908"/>
    <lineage>
        <taxon>Eukaryota</taxon>
        <taxon>Metazoa</taxon>
        <taxon>Ecdysozoa</taxon>
        <taxon>Arthropoda</taxon>
        <taxon>Hexapoda</taxon>
        <taxon>Insecta</taxon>
        <taxon>Pterygota</taxon>
        <taxon>Neoptera</taxon>
        <taxon>Paraneoptera</taxon>
        <taxon>Hemiptera</taxon>
        <taxon>Auchenorrhyncha</taxon>
        <taxon>Membracoidea</taxon>
        <taxon>Cicadellidae</taxon>
        <taxon>Cicadellinae</taxon>
        <taxon>Proconiini</taxon>
        <taxon>Homalodisca</taxon>
    </lineage>
</organism>
<protein>
    <submittedName>
        <fullName evidence="1">Uncharacterized protein</fullName>
    </submittedName>
</protein>
<reference evidence="1" key="1">
    <citation type="submission" date="2015-11" db="EMBL/GenBank/DDBJ databases">
        <title>De novo transcriptome assembly of four potential Pierce s Disease insect vectors from Arizona vineyards.</title>
        <authorList>
            <person name="Tassone E.E."/>
        </authorList>
    </citation>
    <scope>NUCLEOTIDE SEQUENCE</scope>
</reference>
<evidence type="ECO:0000313" key="1">
    <source>
        <dbReference type="EMBL" id="JAS71983.1"/>
    </source>
</evidence>
<dbReference type="AlphaFoldDB" id="A0A1B6HBC3"/>